<dbReference type="AlphaFoldDB" id="A0A1H8N234"/>
<organism evidence="1 2">
    <name type="scientific">Mucilaginibacter gossypiicola</name>
    <dbReference type="NCBI Taxonomy" id="551995"/>
    <lineage>
        <taxon>Bacteria</taxon>
        <taxon>Pseudomonadati</taxon>
        <taxon>Bacteroidota</taxon>
        <taxon>Sphingobacteriia</taxon>
        <taxon>Sphingobacteriales</taxon>
        <taxon>Sphingobacteriaceae</taxon>
        <taxon>Mucilaginibacter</taxon>
    </lineage>
</organism>
<proteinExistence type="predicted"/>
<protein>
    <submittedName>
        <fullName evidence="1">Glycosyltransferase involved in cell wall bisynthesis</fullName>
    </submittedName>
</protein>
<dbReference type="Proteomes" id="UP000198942">
    <property type="component" value="Unassembled WGS sequence"/>
</dbReference>
<accession>A0A1H8N234</accession>
<dbReference type="SUPFAM" id="SSF53448">
    <property type="entry name" value="Nucleotide-diphospho-sugar transferases"/>
    <property type="match status" value="1"/>
</dbReference>
<dbReference type="GO" id="GO:0016740">
    <property type="term" value="F:transferase activity"/>
    <property type="evidence" value="ECO:0007669"/>
    <property type="project" value="UniProtKB-KW"/>
</dbReference>
<dbReference type="InterPro" id="IPR029044">
    <property type="entry name" value="Nucleotide-diphossugar_trans"/>
</dbReference>
<dbReference type="OrthoDB" id="9815923at2"/>
<name>A0A1H8N234_9SPHI</name>
<evidence type="ECO:0000313" key="1">
    <source>
        <dbReference type="EMBL" id="SEO23667.1"/>
    </source>
</evidence>
<dbReference type="RefSeq" id="WP_091213211.1">
    <property type="nucleotide sequence ID" value="NZ_FOCL01000006.1"/>
</dbReference>
<dbReference type="STRING" id="551995.SAMN05192574_106206"/>
<dbReference type="Gene3D" id="3.90.550.10">
    <property type="entry name" value="Spore Coat Polysaccharide Biosynthesis Protein SpsA, Chain A"/>
    <property type="match status" value="1"/>
</dbReference>
<keyword evidence="1" id="KW-0808">Transferase</keyword>
<gene>
    <name evidence="1" type="ORF">SAMN05192574_106206</name>
</gene>
<dbReference type="PANTHER" id="PTHR43630:SF2">
    <property type="entry name" value="GLYCOSYLTRANSFERASE"/>
    <property type="match status" value="1"/>
</dbReference>
<sequence>MQLPISAIIVGYNEAHLLKNSLPKLAFCKEILYFDLGSKDGSREVAESLGARVTIHEKVDSCEWIHAKFANSTQYEWLLITDPDEILSQELTDEISMLFNEPDKLRNVGEITAPWIFYFKNKKLTGTHWGGISRRTLLVHNKRFEFKPLIHVGRKVLQGYSTFNIEYTGKNFIHHYWMSGYKKLLEKHLRYLRNEGEARYKTGRRATLKGIITEPFRSFKYSYKSRQGYKDGFTGLLLSVFWAWYECTAQIKNYNYQRSAEKNNFTS</sequence>
<reference evidence="2" key="1">
    <citation type="submission" date="2016-10" db="EMBL/GenBank/DDBJ databases">
        <authorList>
            <person name="Varghese N."/>
            <person name="Submissions S."/>
        </authorList>
    </citation>
    <scope>NUCLEOTIDE SEQUENCE [LARGE SCALE GENOMIC DNA]</scope>
    <source>
        <strain evidence="2">Gh-48</strain>
    </source>
</reference>
<evidence type="ECO:0000313" key="2">
    <source>
        <dbReference type="Proteomes" id="UP000198942"/>
    </source>
</evidence>
<dbReference type="PANTHER" id="PTHR43630">
    <property type="entry name" value="POLY-BETA-1,6-N-ACETYL-D-GLUCOSAMINE SYNTHASE"/>
    <property type="match status" value="1"/>
</dbReference>
<dbReference type="EMBL" id="FOCL01000006">
    <property type="protein sequence ID" value="SEO23667.1"/>
    <property type="molecule type" value="Genomic_DNA"/>
</dbReference>
<keyword evidence="2" id="KW-1185">Reference proteome</keyword>